<reference evidence="3" key="2">
    <citation type="journal article" date="2017" name="Sci. Adv.">
        <title>A tail of two voltages: Proteomic comparison of the three electric organs of the electric eel.</title>
        <authorList>
            <person name="Traeger L.L."/>
            <person name="Sabat G."/>
            <person name="Barrett-Wilt G.A."/>
            <person name="Wells G.B."/>
            <person name="Sussman M.R."/>
        </authorList>
    </citation>
    <scope>NUCLEOTIDE SEQUENCE [LARGE SCALE GENOMIC DNA]</scope>
</reference>
<gene>
    <name evidence="2" type="primary">YY1</name>
</gene>
<organism evidence="2 3">
    <name type="scientific">Electrophorus electricus</name>
    <name type="common">Electric eel</name>
    <name type="synonym">Gymnotus electricus</name>
    <dbReference type="NCBI Taxonomy" id="8005"/>
    <lineage>
        <taxon>Eukaryota</taxon>
        <taxon>Metazoa</taxon>
        <taxon>Chordata</taxon>
        <taxon>Craniata</taxon>
        <taxon>Vertebrata</taxon>
        <taxon>Euteleostomi</taxon>
        <taxon>Actinopterygii</taxon>
        <taxon>Neopterygii</taxon>
        <taxon>Teleostei</taxon>
        <taxon>Ostariophysi</taxon>
        <taxon>Gymnotiformes</taxon>
        <taxon>Gymnotoidei</taxon>
        <taxon>Gymnotidae</taxon>
        <taxon>Electrophorus</taxon>
    </lineage>
</organism>
<evidence type="ECO:0000256" key="1">
    <source>
        <dbReference type="SAM" id="MobiDB-lite"/>
    </source>
</evidence>
<proteinExistence type="predicted"/>
<name>A0A4W4EYB0_ELEEL</name>
<dbReference type="AlphaFoldDB" id="A0A4W4EYB0"/>
<reference evidence="2" key="3">
    <citation type="submission" date="2020-05" db="EMBL/GenBank/DDBJ databases">
        <title>Electrophorus electricus (electric eel) genome, fEleEle1, primary haplotype.</title>
        <authorList>
            <person name="Myers G."/>
            <person name="Meyer A."/>
            <person name="Fedrigo O."/>
            <person name="Formenti G."/>
            <person name="Rhie A."/>
            <person name="Tracey A."/>
            <person name="Sims Y."/>
            <person name="Jarvis E.D."/>
        </authorList>
    </citation>
    <scope>NUCLEOTIDE SEQUENCE [LARGE SCALE GENOMIC DNA]</scope>
</reference>
<feature type="region of interest" description="Disordered" evidence="1">
    <location>
        <begin position="62"/>
        <end position="102"/>
    </location>
</feature>
<evidence type="ECO:0000313" key="2">
    <source>
        <dbReference type="Ensembl" id="ENSEEEP00000016287.2"/>
    </source>
</evidence>
<dbReference type="Proteomes" id="UP000314983">
    <property type="component" value="Chromosome 5"/>
</dbReference>
<reference evidence="2" key="4">
    <citation type="submission" date="2025-08" db="UniProtKB">
        <authorList>
            <consortium name="Ensembl"/>
        </authorList>
    </citation>
    <scope>IDENTIFICATION</scope>
</reference>
<protein>
    <submittedName>
        <fullName evidence="2">Uncharacterized protein</fullName>
    </submittedName>
</protein>
<evidence type="ECO:0000313" key="3">
    <source>
        <dbReference type="Proteomes" id="UP000314983"/>
    </source>
</evidence>
<reference evidence="3" key="1">
    <citation type="journal article" date="2014" name="Science">
        <title>Nonhuman genetics. Genomic basis for the convergent evolution of electric organs.</title>
        <authorList>
            <person name="Gallant J.R."/>
            <person name="Traeger L.L."/>
            <person name="Volkening J.D."/>
            <person name="Moffett H."/>
            <person name="Chen P.H."/>
            <person name="Novina C.D."/>
            <person name="Phillips G.N.Jr."/>
            <person name="Anand R."/>
            <person name="Wells G.B."/>
            <person name="Pinch M."/>
            <person name="Guth R."/>
            <person name="Unguez G.A."/>
            <person name="Albert J.S."/>
            <person name="Zakon H.H."/>
            <person name="Samanta M.P."/>
            <person name="Sussman M.R."/>
        </authorList>
    </citation>
    <scope>NUCLEOTIDE SEQUENCE [LARGE SCALE GENOMIC DNA]</scope>
</reference>
<accession>A0A4W4EYB0</accession>
<reference evidence="2" key="5">
    <citation type="submission" date="2025-09" db="UniProtKB">
        <authorList>
            <consortium name="Ensembl"/>
        </authorList>
    </citation>
    <scope>IDENTIFICATION</scope>
</reference>
<feature type="region of interest" description="Disordered" evidence="1">
    <location>
        <begin position="128"/>
        <end position="156"/>
    </location>
</feature>
<sequence>QGEDQDFGKVIIFCGIDQARQEAGNQPHAHAGQLAVEHAPPLEVVRLGHVDNRYVAVHADAREQEHASKEVDLVDGGDGLADADAEHPALGGIRGPEGQGAQEEEISYCQVHQIDIGHGLKVLCETDSKTTSVPHPPPEPTPGGGGGGDSHTHTYT</sequence>
<feature type="compositionally biased region" description="Basic and acidic residues" evidence="1">
    <location>
        <begin position="62"/>
        <end position="72"/>
    </location>
</feature>
<dbReference type="Ensembl" id="ENSEEET00000016478.2">
    <property type="protein sequence ID" value="ENSEEEP00000016287.2"/>
    <property type="gene ID" value="ENSEEEG00000008057.2"/>
</dbReference>
<keyword evidence="3" id="KW-1185">Reference proteome</keyword>